<dbReference type="RefSeq" id="WP_310929024.1">
    <property type="nucleotide sequence ID" value="NZ_JAMQOQ010000003.1"/>
</dbReference>
<accession>A0ABU2G4M2</accession>
<dbReference type="PRINTS" id="PR01713">
    <property type="entry name" value="NUCEPIMERASE"/>
</dbReference>
<evidence type="ECO:0000313" key="3">
    <source>
        <dbReference type="EMBL" id="MDS0295164.1"/>
    </source>
</evidence>
<protein>
    <submittedName>
        <fullName evidence="3">NAD-dependent epimerase/dehydratase family protein</fullName>
    </submittedName>
</protein>
<keyword evidence="4" id="KW-1185">Reference proteome</keyword>
<dbReference type="Gene3D" id="3.40.50.720">
    <property type="entry name" value="NAD(P)-binding Rossmann-like Domain"/>
    <property type="match status" value="1"/>
</dbReference>
<proteinExistence type="inferred from homology"/>
<dbReference type="SUPFAM" id="SSF51735">
    <property type="entry name" value="NAD(P)-binding Rossmann-fold domains"/>
    <property type="match status" value="1"/>
</dbReference>
<evidence type="ECO:0000313" key="4">
    <source>
        <dbReference type="Proteomes" id="UP001254813"/>
    </source>
</evidence>
<feature type="domain" description="NAD-dependent epimerase/dehydratase" evidence="2">
    <location>
        <begin position="11"/>
        <end position="240"/>
    </location>
</feature>
<dbReference type="Pfam" id="PF01370">
    <property type="entry name" value="Epimerase"/>
    <property type="match status" value="1"/>
</dbReference>
<sequence>MNTVDIEDQTVVITGGAGFIGSHIADALVPENDVRVLDDCSTGYRENVPEGAELVSGDVRDEDVVSAAVEGADLVFHEAAEVSVQRSVEQPKRSNEVNVGGTLNVLEAARDADARVVMASSCAIYGVPDSVPLSETDRLGPRSPYGVDKAAIDSYAEVYHEQYGLETVALRYFNAYGPRQTAGEYSGVISIFLDQARRGEPITVEGEGDQTRDFVHVSDVVRANLAAATTDAVGEAYNVGTGEETSIETLAETVKRAAGSDSDIVHVEGREGDIPRSVADLSKSRESLGYEPTVSLEEGLRTLVDDE</sequence>
<organism evidence="3 4">
    <name type="scientific">Halogeometricum luteum</name>
    <dbReference type="NCBI Taxonomy" id="2950537"/>
    <lineage>
        <taxon>Archaea</taxon>
        <taxon>Methanobacteriati</taxon>
        <taxon>Methanobacteriota</taxon>
        <taxon>Stenosarchaea group</taxon>
        <taxon>Halobacteria</taxon>
        <taxon>Halobacteriales</taxon>
        <taxon>Haloferacaceae</taxon>
        <taxon>Halogeometricum</taxon>
    </lineage>
</organism>
<evidence type="ECO:0000256" key="1">
    <source>
        <dbReference type="ARBA" id="ARBA00007637"/>
    </source>
</evidence>
<dbReference type="InterPro" id="IPR036291">
    <property type="entry name" value="NAD(P)-bd_dom_sf"/>
</dbReference>
<dbReference type="Proteomes" id="UP001254813">
    <property type="component" value="Unassembled WGS sequence"/>
</dbReference>
<gene>
    <name evidence="3" type="ORF">NDI79_13360</name>
</gene>
<comment type="similarity">
    <text evidence="1">Belongs to the NAD(P)-dependent epimerase/dehydratase family.</text>
</comment>
<reference evidence="3 4" key="1">
    <citation type="submission" date="2022-06" db="EMBL/GenBank/DDBJ databases">
        <title>Halogeometricum sp. a new haloarchaeum isolate from saline soil.</title>
        <authorList>
            <person name="Strakova D."/>
            <person name="Galisteo C."/>
            <person name="Sanchez-Porro C."/>
            <person name="Ventosa A."/>
        </authorList>
    </citation>
    <scope>NUCLEOTIDE SEQUENCE [LARGE SCALE GENOMIC DNA]</scope>
    <source>
        <strain evidence="4">S3BR25-2</strain>
    </source>
</reference>
<dbReference type="EMBL" id="JAMQOQ010000003">
    <property type="protein sequence ID" value="MDS0295164.1"/>
    <property type="molecule type" value="Genomic_DNA"/>
</dbReference>
<dbReference type="InterPro" id="IPR001509">
    <property type="entry name" value="Epimerase_deHydtase"/>
</dbReference>
<dbReference type="Gene3D" id="3.90.25.10">
    <property type="entry name" value="UDP-galactose 4-epimerase, domain 1"/>
    <property type="match status" value="1"/>
</dbReference>
<name>A0ABU2G4M2_9EURY</name>
<dbReference type="PANTHER" id="PTHR43000">
    <property type="entry name" value="DTDP-D-GLUCOSE 4,6-DEHYDRATASE-RELATED"/>
    <property type="match status" value="1"/>
</dbReference>
<comment type="caution">
    <text evidence="3">The sequence shown here is derived from an EMBL/GenBank/DDBJ whole genome shotgun (WGS) entry which is preliminary data.</text>
</comment>
<evidence type="ECO:0000259" key="2">
    <source>
        <dbReference type="Pfam" id="PF01370"/>
    </source>
</evidence>